<dbReference type="PROSITE" id="PS50238">
    <property type="entry name" value="RHOGAP"/>
    <property type="match status" value="1"/>
</dbReference>
<dbReference type="PANTHER" id="PTHR14963">
    <property type="entry name" value="RHO GTPASE ACTIVATING PROTEIN 18,19-RELATED"/>
    <property type="match status" value="1"/>
</dbReference>
<dbReference type="EMBL" id="DS469512">
    <property type="protein sequence ID" value="EDO48669.1"/>
    <property type="molecule type" value="Genomic_DNA"/>
</dbReference>
<dbReference type="InterPro" id="IPR000198">
    <property type="entry name" value="RhoGAP_dom"/>
</dbReference>
<dbReference type="HOGENOM" id="CLU_471189_0_0_1"/>
<dbReference type="SUPFAM" id="SSF48350">
    <property type="entry name" value="GTPase activation domain, GAP"/>
    <property type="match status" value="1"/>
</dbReference>
<dbReference type="InterPro" id="IPR008936">
    <property type="entry name" value="Rho_GTPase_activation_prot"/>
</dbReference>
<dbReference type="OMA" id="MIHHASE"/>
<dbReference type="Proteomes" id="UP000001593">
    <property type="component" value="Unassembled WGS sequence"/>
</dbReference>
<keyword evidence="1" id="KW-0343">GTPase activation</keyword>
<name>A7RIA7_NEMVE</name>
<dbReference type="SMART" id="SM00324">
    <property type="entry name" value="RhoGAP"/>
    <property type="match status" value="1"/>
</dbReference>
<dbReference type="GO" id="GO:0005737">
    <property type="term" value="C:cytoplasm"/>
    <property type="evidence" value="ECO:0000318"/>
    <property type="project" value="GO_Central"/>
</dbReference>
<organism evidence="4 5">
    <name type="scientific">Nematostella vectensis</name>
    <name type="common">Starlet sea anemone</name>
    <dbReference type="NCBI Taxonomy" id="45351"/>
    <lineage>
        <taxon>Eukaryota</taxon>
        <taxon>Metazoa</taxon>
        <taxon>Cnidaria</taxon>
        <taxon>Anthozoa</taxon>
        <taxon>Hexacorallia</taxon>
        <taxon>Actiniaria</taxon>
        <taxon>Edwardsiidae</taxon>
        <taxon>Nematostella</taxon>
    </lineage>
</organism>
<dbReference type="GO" id="GO:0005096">
    <property type="term" value="F:GTPase activator activity"/>
    <property type="evidence" value="ECO:0000318"/>
    <property type="project" value="GO_Central"/>
</dbReference>
<dbReference type="PANTHER" id="PTHR14963:SF7">
    <property type="entry name" value="RHO GTPASE-ACTIVATING PROTEIN 19"/>
    <property type="match status" value="1"/>
</dbReference>
<feature type="region of interest" description="Disordered" evidence="2">
    <location>
        <begin position="552"/>
        <end position="579"/>
    </location>
</feature>
<dbReference type="GO" id="GO:0007165">
    <property type="term" value="P:signal transduction"/>
    <property type="evidence" value="ECO:0007669"/>
    <property type="project" value="InterPro"/>
</dbReference>
<dbReference type="KEGG" id="nve:5520927"/>
<dbReference type="Pfam" id="PF00620">
    <property type="entry name" value="RhoGAP"/>
    <property type="match status" value="1"/>
</dbReference>
<gene>
    <name evidence="4" type="ORF">NEMVEDRAFT_v1g238481</name>
</gene>
<evidence type="ECO:0000259" key="3">
    <source>
        <dbReference type="PROSITE" id="PS50238"/>
    </source>
</evidence>
<evidence type="ECO:0000256" key="2">
    <source>
        <dbReference type="SAM" id="MobiDB-lite"/>
    </source>
</evidence>
<dbReference type="FunCoup" id="A7RIA7">
    <property type="interactions" value="188"/>
</dbReference>
<dbReference type="Gene3D" id="1.10.555.10">
    <property type="entry name" value="Rho GTPase activation protein"/>
    <property type="match status" value="1"/>
</dbReference>
<proteinExistence type="predicted"/>
<sequence length="579" mass="65482">MSKNDARDPYGSICLSRLTRILDLKMLEDLQELENSGNVAKNLELERHFKPHRSFLEKSTEKFNKIIHRKHHHHIFGHPLTNESVERILPLIHYLKTCVDKEGLFRISGNKKRQEELKELIDRGDTPKLGCGKFTAHDVASVLKQFLGELPEPLLTQAPYRAYLQVTEISNDQGNAKHVEALQLLFLMIPPENRSLLHNLLELLKLVLENPNNKMTAYNLAVVFCPNVLYCNKQRGSCISSFPQELDALNESVAFMITFAKQLFQIPDDLKKELKLIEKNISIGKEDEVPMAHAYCHQLDNREHRETTQQATTEALVELYNHVKDMPDGPMKQKFMEKFEKTHPGTPPFMPRSRARTKPVDQAMKPSLLTYSTPIKSTCTPGSLARPPLSPINANNTMDQTSHHKNVTFRSPDVPAHRPSHSRSVAAKASYTPSGVMSPFKSPHRSGGKVFPRHKRTLSAGNSSMSPFRRSRTRTAHAPSVPALTIQTPSGRMVCSPDPYNQPGAKIRKLYGSPAAKKRLSSRDYQRVSTVPALFSLYDSYSVKKMTYGRVRRTSTHAQKSLEREQGEAPPMPLASHSR</sequence>
<dbReference type="eggNOG" id="KOG2710">
    <property type="taxonomic scope" value="Eukaryota"/>
</dbReference>
<dbReference type="STRING" id="45351.A7RIA7"/>
<dbReference type="InParanoid" id="A7RIA7"/>
<protein>
    <recommendedName>
        <fullName evidence="3">Rho-GAP domain-containing protein</fullName>
    </recommendedName>
</protein>
<dbReference type="GO" id="GO:0051056">
    <property type="term" value="P:regulation of small GTPase mediated signal transduction"/>
    <property type="evidence" value="ECO:0000318"/>
    <property type="project" value="GO_Central"/>
</dbReference>
<feature type="region of interest" description="Disordered" evidence="2">
    <location>
        <begin position="412"/>
        <end position="478"/>
    </location>
</feature>
<dbReference type="OrthoDB" id="10061772at2759"/>
<evidence type="ECO:0000256" key="1">
    <source>
        <dbReference type="ARBA" id="ARBA00022468"/>
    </source>
</evidence>
<keyword evidence="5" id="KW-1185">Reference proteome</keyword>
<evidence type="ECO:0000313" key="5">
    <source>
        <dbReference type="Proteomes" id="UP000001593"/>
    </source>
</evidence>
<feature type="domain" description="Rho-GAP" evidence="3">
    <location>
        <begin position="61"/>
        <end position="264"/>
    </location>
</feature>
<evidence type="ECO:0000313" key="4">
    <source>
        <dbReference type="EMBL" id="EDO48669.1"/>
    </source>
</evidence>
<reference evidence="4 5" key="1">
    <citation type="journal article" date="2007" name="Science">
        <title>Sea anemone genome reveals ancestral eumetazoan gene repertoire and genomic organization.</title>
        <authorList>
            <person name="Putnam N.H."/>
            <person name="Srivastava M."/>
            <person name="Hellsten U."/>
            <person name="Dirks B."/>
            <person name="Chapman J."/>
            <person name="Salamov A."/>
            <person name="Terry A."/>
            <person name="Shapiro H."/>
            <person name="Lindquist E."/>
            <person name="Kapitonov V.V."/>
            <person name="Jurka J."/>
            <person name="Genikhovich G."/>
            <person name="Grigoriev I.V."/>
            <person name="Lucas S.M."/>
            <person name="Steele R.E."/>
            <person name="Finnerty J.R."/>
            <person name="Technau U."/>
            <person name="Martindale M.Q."/>
            <person name="Rokhsar D.S."/>
        </authorList>
    </citation>
    <scope>NUCLEOTIDE SEQUENCE [LARGE SCALE GENOMIC DNA]</scope>
    <source>
        <strain evidence="5">CH2 X CH6</strain>
    </source>
</reference>
<dbReference type="FunFam" id="1.10.555.10:FF:000109">
    <property type="entry name" value="Rho GTPase-activating protein 19"/>
    <property type="match status" value="1"/>
</dbReference>
<dbReference type="PhylomeDB" id="A7RIA7"/>
<accession>A7RIA7</accession>
<feature type="compositionally biased region" description="Basic residues" evidence="2">
    <location>
        <begin position="442"/>
        <end position="457"/>
    </location>
</feature>
<dbReference type="AlphaFoldDB" id="A7RIA7"/>